<dbReference type="PROSITE" id="PS50937">
    <property type="entry name" value="HTH_MERR_2"/>
    <property type="match status" value="1"/>
</dbReference>
<dbReference type="SMART" id="SM00422">
    <property type="entry name" value="HTH_MERR"/>
    <property type="match status" value="1"/>
</dbReference>
<evidence type="ECO:0000259" key="5">
    <source>
        <dbReference type="PROSITE" id="PS50937"/>
    </source>
</evidence>
<evidence type="ECO:0000313" key="7">
    <source>
        <dbReference type="Proteomes" id="UP001157914"/>
    </source>
</evidence>
<dbReference type="Pfam" id="PF13411">
    <property type="entry name" value="MerR_1"/>
    <property type="match status" value="1"/>
</dbReference>
<dbReference type="PANTHER" id="PTHR30204:SF69">
    <property type="entry name" value="MERR-FAMILY TRANSCRIPTIONAL REGULATOR"/>
    <property type="match status" value="1"/>
</dbReference>
<dbReference type="CDD" id="cd00592">
    <property type="entry name" value="HTH_MerR-like"/>
    <property type="match status" value="1"/>
</dbReference>
<accession>A0ABY1P4Z9</accession>
<keyword evidence="2" id="KW-0805">Transcription regulation</keyword>
<keyword evidence="4" id="KW-0804">Transcription</keyword>
<dbReference type="InterPro" id="IPR047057">
    <property type="entry name" value="MerR_fam"/>
</dbReference>
<dbReference type="RefSeq" id="WP_155192892.1">
    <property type="nucleotide sequence ID" value="NZ_BAAAEA010000002.1"/>
</dbReference>
<dbReference type="PANTHER" id="PTHR30204">
    <property type="entry name" value="REDOX-CYCLING DRUG-SENSING TRANSCRIPTIONAL ACTIVATOR SOXR"/>
    <property type="match status" value="1"/>
</dbReference>
<keyword evidence="7" id="KW-1185">Reference proteome</keyword>
<evidence type="ECO:0000256" key="1">
    <source>
        <dbReference type="ARBA" id="ARBA00022491"/>
    </source>
</evidence>
<keyword evidence="1" id="KW-0678">Repressor</keyword>
<dbReference type="Proteomes" id="UP001157914">
    <property type="component" value="Unassembled WGS sequence"/>
</dbReference>
<dbReference type="InterPro" id="IPR000551">
    <property type="entry name" value="MerR-type_HTH_dom"/>
</dbReference>
<feature type="domain" description="HTH merR-type" evidence="5">
    <location>
        <begin position="19"/>
        <end position="78"/>
    </location>
</feature>
<reference evidence="6 7" key="1">
    <citation type="submission" date="2017-05" db="EMBL/GenBank/DDBJ databases">
        <authorList>
            <person name="Varghese N."/>
            <person name="Submissions S."/>
        </authorList>
    </citation>
    <scope>NUCLEOTIDE SEQUENCE [LARGE SCALE GENOMIC DNA]</scope>
    <source>
        <strain evidence="6 7">DSM 15949</strain>
    </source>
</reference>
<dbReference type="Pfam" id="PF11954">
    <property type="entry name" value="DUF3471"/>
    <property type="match status" value="1"/>
</dbReference>
<dbReference type="EMBL" id="FXTT01000003">
    <property type="protein sequence ID" value="SMP26528.1"/>
    <property type="molecule type" value="Genomic_DNA"/>
</dbReference>
<gene>
    <name evidence="6" type="ORF">SAMN06265374_2733</name>
</gene>
<evidence type="ECO:0000256" key="4">
    <source>
        <dbReference type="ARBA" id="ARBA00023163"/>
    </source>
</evidence>
<protein>
    <submittedName>
        <fullName evidence="6">DNA-binding transcriptional regulator, MerR family</fullName>
    </submittedName>
</protein>
<dbReference type="InterPro" id="IPR009061">
    <property type="entry name" value="DNA-bd_dom_put_sf"/>
</dbReference>
<dbReference type="InterPro" id="IPR021860">
    <property type="entry name" value="Peptidase_S12_Pab87-rel_C"/>
</dbReference>
<evidence type="ECO:0000256" key="2">
    <source>
        <dbReference type="ARBA" id="ARBA00023015"/>
    </source>
</evidence>
<proteinExistence type="predicted"/>
<dbReference type="GO" id="GO:0003677">
    <property type="term" value="F:DNA binding"/>
    <property type="evidence" value="ECO:0007669"/>
    <property type="project" value="UniProtKB-KW"/>
</dbReference>
<evidence type="ECO:0000313" key="6">
    <source>
        <dbReference type="EMBL" id="SMP26528.1"/>
    </source>
</evidence>
<comment type="caution">
    <text evidence="6">The sequence shown here is derived from an EMBL/GenBank/DDBJ whole genome shotgun (WGS) entry which is preliminary data.</text>
</comment>
<dbReference type="SUPFAM" id="SSF46955">
    <property type="entry name" value="Putative DNA-binding domain"/>
    <property type="match status" value="1"/>
</dbReference>
<dbReference type="Gene3D" id="1.10.1660.10">
    <property type="match status" value="1"/>
</dbReference>
<evidence type="ECO:0000256" key="3">
    <source>
        <dbReference type="ARBA" id="ARBA00023125"/>
    </source>
</evidence>
<sequence length="364" mass="41164">MDKKLPDESLLTAAECGARTGLSIKTLRLYETHGLVAPKRTEKNWRLYDTDDIVRLNEVMFLKRLGLSLSRIAELLSGQRTDLGRLLELQAEVLREQSAQVENSLQLITRLQAKAQDGRGLSMEDLLKLAKETQMSETRDEIAWKRYEQARPRTEIDPPVSSYPDYVGDYQFDDGIAATIRIQDGVLIAEVLGQPALELFPEAPDQFFLKVVPAQITFQRDEHGDVQYAVLHQGGYDLKAKRCEPGTFERCRKNMKARVEACEAQPESEQRLLKVINDHVNGTIDYADYSPILGSLVREQSVMVRKELQRLGPLHSMTFRGVGSDGFDLFVVDFRDGRLEWGLSHGTDGRINGLYLRPAPCDVV</sequence>
<name>A0ABY1P4Z9_9HYPH</name>
<keyword evidence="3 6" id="KW-0238">DNA-binding</keyword>
<organism evidence="6 7">
    <name type="scientific">Roseibium denhamense</name>
    <dbReference type="NCBI Taxonomy" id="76305"/>
    <lineage>
        <taxon>Bacteria</taxon>
        <taxon>Pseudomonadati</taxon>
        <taxon>Pseudomonadota</taxon>
        <taxon>Alphaproteobacteria</taxon>
        <taxon>Hyphomicrobiales</taxon>
        <taxon>Stappiaceae</taxon>
        <taxon>Roseibium</taxon>
    </lineage>
</organism>